<gene>
    <name evidence="3" type="ORF">TVY486_0900450</name>
</gene>
<dbReference type="PIRSF" id="PIRSF005715">
    <property type="entry name" value="VPS45_Sec1"/>
    <property type="match status" value="1"/>
</dbReference>
<dbReference type="OMA" id="PFTRPHT"/>
<feature type="compositionally biased region" description="Basic and acidic residues" evidence="2">
    <location>
        <begin position="545"/>
        <end position="555"/>
    </location>
</feature>
<evidence type="ECO:0000313" key="3">
    <source>
        <dbReference type="EMBL" id="CCC50222.1"/>
    </source>
</evidence>
<dbReference type="Gene3D" id="1.25.40.60">
    <property type="match status" value="1"/>
</dbReference>
<dbReference type="Gene3D" id="3.40.50.1910">
    <property type="match status" value="1"/>
</dbReference>
<dbReference type="InterPro" id="IPR036045">
    <property type="entry name" value="Sec1-like_sf"/>
</dbReference>
<dbReference type="EMBL" id="HE573025">
    <property type="protein sequence ID" value="CCC50222.1"/>
    <property type="molecule type" value="Genomic_DNA"/>
</dbReference>
<feature type="region of interest" description="Disordered" evidence="2">
    <location>
        <begin position="538"/>
        <end position="571"/>
    </location>
</feature>
<comment type="similarity">
    <text evidence="1">Belongs to the STXBP/unc-18/SEC1 family.</text>
</comment>
<dbReference type="SUPFAM" id="SSF56815">
    <property type="entry name" value="Sec1/munc18-like (SM) proteins"/>
    <property type="match status" value="1"/>
</dbReference>
<name>G0U1S3_TRYVY</name>
<sequence length="648" mass="72531">MKQTTTQRASSQGIRGCVQKKLFHHMFDAVPGKYNILVCDVSATAVLNNCVQMDHLLEHNVTLVEDLMTQRQPIVSSAVLYFFDPTEETVKRLIDEWCEKHPYKEVHIFALGRTPDVHLQQLAKSQLAPRVCNFKDMLLDFFAPERLVFHFNMSSVFLKLLGAPSSPLRSNFMDVAATRLVSVIHTINDGLPIIRYQKRSSLCEEFAAVLHSKLSKLPHCAPEFAKQHHDGEDNTESPLLIILDRSFDTVTPLMHHRTYQCLLEDLTPLSGNMYEQTFDTRQGSKSTRQLSLDEEDPYWCRYRHRFFAECMEEIPAELKKLHEENPNLSSKRDNMSIAELGSAARLLPAFQKKQARLSMHVDICSKIIGIYREQRLAEVCEVEQDIAAERQPFKANLNHVRALVKDITIPRLVRLRLLLLFSATADTSEFPEMKKKQLIQEAGLEADAECFARLQQITSRVGWLGAGGDRKKAHSGKAESGDPFLSQAYRIMEAVARDKLDVTDYTFLNGHRSTACSAAASGKPPSGEGNKKSLRVSMKHGNAQPEKDVAGEAKPIEGAGDDANDASSAAGLRRAAAKRGEVLDLGNSGGLVPLSRKQRIVLFVLGGVTFEEIRAAYEASKVYGREFIIGGTCLLRPNELVESLNEEN</sequence>
<dbReference type="InterPro" id="IPR043127">
    <property type="entry name" value="Sec-1-like_dom3a"/>
</dbReference>
<dbReference type="Gene3D" id="3.90.830.10">
    <property type="entry name" value="Syntaxin Binding Protein 1, Chain A, domain 2"/>
    <property type="match status" value="1"/>
</dbReference>
<dbReference type="InterPro" id="IPR027482">
    <property type="entry name" value="Sec1-like_dom2"/>
</dbReference>
<dbReference type="Gene3D" id="3.40.50.2060">
    <property type="match status" value="1"/>
</dbReference>
<reference evidence="3" key="1">
    <citation type="journal article" date="2012" name="Proc. Natl. Acad. Sci. U.S.A.">
        <title>Antigenic diversity is generated by distinct evolutionary mechanisms in African trypanosome species.</title>
        <authorList>
            <person name="Jackson A.P."/>
            <person name="Berry A."/>
            <person name="Aslett M."/>
            <person name="Allison H.C."/>
            <person name="Burton P."/>
            <person name="Vavrova-Anderson J."/>
            <person name="Brown R."/>
            <person name="Browne H."/>
            <person name="Corton N."/>
            <person name="Hauser H."/>
            <person name="Gamble J."/>
            <person name="Gilderthorp R."/>
            <person name="Marcello L."/>
            <person name="McQuillan J."/>
            <person name="Otto T.D."/>
            <person name="Quail M.A."/>
            <person name="Sanders M.J."/>
            <person name="van Tonder A."/>
            <person name="Ginger M.L."/>
            <person name="Field M.C."/>
            <person name="Barry J.D."/>
            <person name="Hertz-Fowler C."/>
            <person name="Berriman M."/>
        </authorList>
    </citation>
    <scope>NUCLEOTIDE SEQUENCE</scope>
    <source>
        <strain evidence="3">Y486</strain>
    </source>
</reference>
<evidence type="ECO:0000256" key="2">
    <source>
        <dbReference type="SAM" id="MobiDB-lite"/>
    </source>
</evidence>
<evidence type="ECO:0000256" key="1">
    <source>
        <dbReference type="ARBA" id="ARBA00009884"/>
    </source>
</evidence>
<protein>
    <submittedName>
        <fullName evidence="3">Putative syntaxin binding protein 1</fullName>
    </submittedName>
</protein>
<dbReference type="Pfam" id="PF00995">
    <property type="entry name" value="Sec1"/>
    <property type="match status" value="1"/>
</dbReference>
<dbReference type="InterPro" id="IPR043154">
    <property type="entry name" value="Sec-1-like_dom1"/>
</dbReference>
<dbReference type="VEuPathDB" id="TriTrypDB:TvY486_0900450"/>
<dbReference type="GO" id="GO:0016192">
    <property type="term" value="P:vesicle-mediated transport"/>
    <property type="evidence" value="ECO:0007669"/>
    <property type="project" value="InterPro"/>
</dbReference>
<dbReference type="PANTHER" id="PTHR11679">
    <property type="entry name" value="VESICLE PROTEIN SORTING-ASSOCIATED"/>
    <property type="match status" value="1"/>
</dbReference>
<organism evidence="3">
    <name type="scientific">Trypanosoma vivax (strain Y486)</name>
    <dbReference type="NCBI Taxonomy" id="1055687"/>
    <lineage>
        <taxon>Eukaryota</taxon>
        <taxon>Discoba</taxon>
        <taxon>Euglenozoa</taxon>
        <taxon>Kinetoplastea</taxon>
        <taxon>Metakinetoplastina</taxon>
        <taxon>Trypanosomatida</taxon>
        <taxon>Trypanosomatidae</taxon>
        <taxon>Trypanosoma</taxon>
        <taxon>Duttonella</taxon>
    </lineage>
</organism>
<proteinExistence type="inferred from homology"/>
<dbReference type="InterPro" id="IPR001619">
    <property type="entry name" value="Sec1-like"/>
</dbReference>
<dbReference type="AlphaFoldDB" id="G0U1S3"/>
<accession>G0U1S3</accession>